<accession>A0A2A6BY03</accession>
<dbReference type="Pfam" id="PF00106">
    <property type="entry name" value="adh_short"/>
    <property type="match status" value="1"/>
</dbReference>
<keyword evidence="3" id="KW-1185">Reference proteome</keyword>
<dbReference type="PANTHER" id="PTHR24322">
    <property type="entry name" value="PKSB"/>
    <property type="match status" value="1"/>
</dbReference>
<dbReference type="AlphaFoldDB" id="A0A2A6BY03"/>
<reference evidence="3" key="1">
    <citation type="journal article" date="2008" name="Nat. Genet.">
        <title>The Pristionchus pacificus genome provides a unique perspective on nematode lifestyle and parasitism.</title>
        <authorList>
            <person name="Dieterich C."/>
            <person name="Clifton S.W."/>
            <person name="Schuster L.N."/>
            <person name="Chinwalla A."/>
            <person name="Delehaunty K."/>
            <person name="Dinkelacker I."/>
            <person name="Fulton L."/>
            <person name="Fulton R."/>
            <person name="Godfrey J."/>
            <person name="Minx P."/>
            <person name="Mitreva M."/>
            <person name="Roeseler W."/>
            <person name="Tian H."/>
            <person name="Witte H."/>
            <person name="Yang S.P."/>
            <person name="Wilson R.K."/>
            <person name="Sommer R.J."/>
        </authorList>
    </citation>
    <scope>NUCLEOTIDE SEQUENCE [LARGE SCALE GENOMIC DNA]</scope>
    <source>
        <strain evidence="3">PS312</strain>
    </source>
</reference>
<dbReference type="InterPro" id="IPR002347">
    <property type="entry name" value="SDR_fam"/>
</dbReference>
<dbReference type="InterPro" id="IPR020904">
    <property type="entry name" value="Sc_DH/Rdtase_CS"/>
</dbReference>
<evidence type="ECO:0000313" key="3">
    <source>
        <dbReference type="Proteomes" id="UP000005239"/>
    </source>
</evidence>
<evidence type="ECO:0000256" key="1">
    <source>
        <dbReference type="RuleBase" id="RU000363"/>
    </source>
</evidence>
<dbReference type="PANTHER" id="PTHR24322:SF742">
    <property type="entry name" value="PROTEIN DHS-3"/>
    <property type="match status" value="1"/>
</dbReference>
<comment type="similarity">
    <text evidence="1">Belongs to the short-chain dehydrogenases/reductases (SDR) family.</text>
</comment>
<name>A0A2A6BY03_PRIPA</name>
<dbReference type="PRINTS" id="PR00081">
    <property type="entry name" value="GDHRDH"/>
</dbReference>
<gene>
    <name evidence="2" type="primary">WBGene00101158</name>
</gene>
<dbReference type="EnsemblMetazoa" id="PPA11604.1">
    <property type="protein sequence ID" value="PPA11604.1"/>
    <property type="gene ID" value="WBGene00101158"/>
</dbReference>
<sequence length="364" mass="39892">MCSRVRRYQLILEDNAKNAISALATTMSLVVDSLLSIGEFGWTVAQLLTFTLIDSVKTFIPMGVLPRKSIKGDICLITGAGSGLGRLMALEFAKHGCDIVLWDVNEAGNAETKRMLKSSGARVWSYTVDLADRKDIAAKAVMVKEEVGGIEILSGAELTGDVPSLTMTKIIRIQVNNAGIVTGKKLFDCTDDEMEKTMAVNCNACLYTMRHFGQSMVERNHGHIITIASIAGKLGVAGLVDYCASKHGAVGFHEAMSEELRLIKADGVKTSLICPYYTNTGMFDGVVTNAPYLLPILDSSYVIDCIMEAVLTNKQEYFIPKFLYLTTSTFGFYSNRVSALMSDYFKIGETMNNFKGRKAIEEKK</sequence>
<accession>A0A8R1Y8X6</accession>
<dbReference type="InterPro" id="IPR036291">
    <property type="entry name" value="NAD(P)-bd_dom_sf"/>
</dbReference>
<reference evidence="2" key="2">
    <citation type="submission" date="2022-06" db="UniProtKB">
        <authorList>
            <consortium name="EnsemblMetazoa"/>
        </authorList>
    </citation>
    <scope>IDENTIFICATION</scope>
    <source>
        <strain evidence="2">PS312</strain>
    </source>
</reference>
<dbReference type="Proteomes" id="UP000005239">
    <property type="component" value="Unassembled WGS sequence"/>
</dbReference>
<dbReference type="GO" id="GO:0016616">
    <property type="term" value="F:oxidoreductase activity, acting on the CH-OH group of donors, NAD or NADP as acceptor"/>
    <property type="evidence" value="ECO:0000318"/>
    <property type="project" value="GO_Central"/>
</dbReference>
<proteinExistence type="inferred from homology"/>
<protein>
    <submittedName>
        <fullName evidence="2">Dhs-19</fullName>
    </submittedName>
</protein>
<dbReference type="OrthoDB" id="10253736at2759"/>
<organism evidence="2 3">
    <name type="scientific">Pristionchus pacificus</name>
    <name type="common">Parasitic nematode worm</name>
    <dbReference type="NCBI Taxonomy" id="54126"/>
    <lineage>
        <taxon>Eukaryota</taxon>
        <taxon>Metazoa</taxon>
        <taxon>Ecdysozoa</taxon>
        <taxon>Nematoda</taxon>
        <taxon>Chromadorea</taxon>
        <taxon>Rhabditida</taxon>
        <taxon>Rhabditina</taxon>
        <taxon>Diplogasteromorpha</taxon>
        <taxon>Diplogasteroidea</taxon>
        <taxon>Neodiplogasteridae</taxon>
        <taxon>Pristionchus</taxon>
    </lineage>
</organism>
<dbReference type="GO" id="GO:0005811">
    <property type="term" value="C:lipid droplet"/>
    <property type="evidence" value="ECO:0000318"/>
    <property type="project" value="GO_Central"/>
</dbReference>
<dbReference type="SUPFAM" id="SSF51735">
    <property type="entry name" value="NAD(P)-binding Rossmann-fold domains"/>
    <property type="match status" value="1"/>
</dbReference>
<dbReference type="PROSITE" id="PS00061">
    <property type="entry name" value="ADH_SHORT"/>
    <property type="match status" value="1"/>
</dbReference>
<dbReference type="Gene3D" id="3.40.50.720">
    <property type="entry name" value="NAD(P)-binding Rossmann-like Domain"/>
    <property type="match status" value="1"/>
</dbReference>
<dbReference type="PRINTS" id="PR00080">
    <property type="entry name" value="SDRFAMILY"/>
</dbReference>
<evidence type="ECO:0000313" key="2">
    <source>
        <dbReference type="EnsemblMetazoa" id="PPA11604.1"/>
    </source>
</evidence>
<dbReference type="CDD" id="cd05339">
    <property type="entry name" value="17beta-HSDXI-like_SDR_c"/>
    <property type="match status" value="1"/>
</dbReference>